<dbReference type="GO" id="GO:0005971">
    <property type="term" value="C:ribonucleoside-diphosphate reductase complex"/>
    <property type="evidence" value="ECO:0007669"/>
    <property type="project" value="TreeGrafter"/>
</dbReference>
<dbReference type="UniPathway" id="UPA00326"/>
<evidence type="ECO:0000256" key="3">
    <source>
        <dbReference type="ARBA" id="ARBA00022533"/>
    </source>
</evidence>
<dbReference type="PRINTS" id="PR01183">
    <property type="entry name" value="RIBORDTASEM1"/>
</dbReference>
<dbReference type="InterPro" id="IPR039718">
    <property type="entry name" value="Rrm1"/>
</dbReference>
<evidence type="ECO:0000256" key="6">
    <source>
        <dbReference type="ARBA" id="ARBA00023002"/>
    </source>
</evidence>
<dbReference type="Pfam" id="PF02867">
    <property type="entry name" value="Ribonuc_red_lgC"/>
    <property type="match status" value="1"/>
</dbReference>
<dbReference type="InterPro" id="IPR005144">
    <property type="entry name" value="ATP-cone_dom"/>
</dbReference>
<evidence type="ECO:0000256" key="7">
    <source>
        <dbReference type="ARBA" id="ARBA00023116"/>
    </source>
</evidence>
<keyword evidence="4" id="KW-0547">Nucleotide-binding</keyword>
<organism evidence="9">
    <name type="scientific">viral metagenome</name>
    <dbReference type="NCBI Taxonomy" id="1070528"/>
    <lineage>
        <taxon>unclassified sequences</taxon>
        <taxon>metagenomes</taxon>
        <taxon>organismal metagenomes</taxon>
    </lineage>
</organism>
<keyword evidence="6" id="KW-0560">Oxidoreductase</keyword>
<evidence type="ECO:0000259" key="8">
    <source>
        <dbReference type="PROSITE" id="PS51161"/>
    </source>
</evidence>
<dbReference type="SUPFAM" id="SSF48168">
    <property type="entry name" value="R1 subunit of ribonucleotide reductase, N-terminal domain"/>
    <property type="match status" value="1"/>
</dbReference>
<evidence type="ECO:0000256" key="2">
    <source>
        <dbReference type="ARBA" id="ARBA00012274"/>
    </source>
</evidence>
<keyword evidence="7" id="KW-0215">Deoxyribonucleotide synthesis</keyword>
<dbReference type="Pfam" id="PF03477">
    <property type="entry name" value="ATP-cone"/>
    <property type="match status" value="1"/>
</dbReference>
<dbReference type="Gene3D" id="3.20.70.20">
    <property type="match status" value="1"/>
</dbReference>
<keyword evidence="5" id="KW-0067">ATP-binding</keyword>
<evidence type="ECO:0000256" key="1">
    <source>
        <dbReference type="ARBA" id="ARBA00010406"/>
    </source>
</evidence>
<dbReference type="NCBIfam" id="TIGR02506">
    <property type="entry name" value="NrdE_NrdA"/>
    <property type="match status" value="1"/>
</dbReference>
<evidence type="ECO:0000256" key="5">
    <source>
        <dbReference type="ARBA" id="ARBA00022840"/>
    </source>
</evidence>
<sequence length="850" mass="98144">MSISETNEKIYKNITNNSHTEMRVLKRNGTLEDVAFDKILNRVKKIGNEANININYSSLVIKVIDQLYDKIPTTKIDELTAEQCASLSTKSPEYGILAGRIVISNHQKNTPSSFLTAMKTLYESKDIHGIHNPLISEKTWQNINKNAEILEYLIDYNRDYLIDYFGFKTLERAYLFRVNDKIIERPQHMWLRVSIGIHGDDIEAIKESYDLMSQKYFTHATPTLFNAGTRRPQLSSCYLVGLEEDSLDGIFNTLKDCANISKWAGGIGLHIHNVRANGSLINGTNGKSTGIVPMLRVFNDTAKYINQGGKRNGSFAIYLEPWHADIEDFLEMKKNHGDEELRARDLFYALWIPDLFMERIKDNGKWTLFCPNECPGLHNIYGDAFNKLYMQYESSGKSRKIVNARDLWFKILDAQMETGTPYLLFKDHVNKKSNQKNLGTIMSSNLCTEIVQYSDDKESSVCNLASIALPLFVDETTKEFDYERLHHVTKVVTTNLNKIIDINFYPTKKTKRSNLLHRPIGIGVQGLADVFFMMNIPYHSEEAKVINKNIFETIYHGALERSNELAMERVKLFKSHPLYKKLLFEYDNDTNTNEYHKDEDDDYFIYDNESINLINAEKRNITYNNHLGAYSSFEGSPASKGVLQFDMWGIDMTNERYNWSILKEYIIEYGLRNSLLIAPMPTASTSQILGFNECFEPITSNIYSRRTLAGEFVVVNKYLMNELIELGLWNDKIKNNIIANKGSVQQLTMIPERIREKYKIVWEIPMKHLIDMSADRGAFICQSQSLNLWLEDPNYNTLTSMHFYSWKKGLKTGIYYLRRKAKHQAQQFTVEPDKHDNDNNGDEICEMCSA</sequence>
<evidence type="ECO:0000256" key="4">
    <source>
        <dbReference type="ARBA" id="ARBA00022741"/>
    </source>
</evidence>
<dbReference type="GO" id="GO:0009263">
    <property type="term" value="P:deoxyribonucleotide biosynthetic process"/>
    <property type="evidence" value="ECO:0007669"/>
    <property type="project" value="UniProtKB-KW"/>
</dbReference>
<dbReference type="PANTHER" id="PTHR11573:SF6">
    <property type="entry name" value="RIBONUCLEOSIDE-DIPHOSPHATE REDUCTASE LARGE SUBUNIT"/>
    <property type="match status" value="1"/>
</dbReference>
<dbReference type="PROSITE" id="PS00089">
    <property type="entry name" value="RIBORED_LARGE"/>
    <property type="match status" value="1"/>
</dbReference>
<dbReference type="PROSITE" id="PS51161">
    <property type="entry name" value="ATP_CONE"/>
    <property type="match status" value="1"/>
</dbReference>
<dbReference type="InterPro" id="IPR013346">
    <property type="entry name" value="NrdE_NrdA_C"/>
</dbReference>
<dbReference type="InterPro" id="IPR013509">
    <property type="entry name" value="RNR_lsu_N"/>
</dbReference>
<protein>
    <recommendedName>
        <fullName evidence="2">ribonucleoside-diphosphate reductase</fullName>
        <ecNumber evidence="2">1.17.4.1</ecNumber>
    </recommendedName>
</protein>
<dbReference type="InterPro" id="IPR000788">
    <property type="entry name" value="RNR_lg_C"/>
</dbReference>
<reference evidence="9" key="1">
    <citation type="journal article" date="2020" name="Nature">
        <title>Giant virus diversity and host interactions through global metagenomics.</title>
        <authorList>
            <person name="Schulz F."/>
            <person name="Roux S."/>
            <person name="Paez-Espino D."/>
            <person name="Jungbluth S."/>
            <person name="Walsh D.A."/>
            <person name="Denef V.J."/>
            <person name="McMahon K.D."/>
            <person name="Konstantinidis K.T."/>
            <person name="Eloe-Fadrosh E.A."/>
            <person name="Kyrpides N.C."/>
            <person name="Woyke T."/>
        </authorList>
    </citation>
    <scope>NUCLEOTIDE SEQUENCE</scope>
    <source>
        <strain evidence="9">GVMAG-M-3300023179-116</strain>
    </source>
</reference>
<dbReference type="GO" id="GO:0005524">
    <property type="term" value="F:ATP binding"/>
    <property type="evidence" value="ECO:0007669"/>
    <property type="project" value="UniProtKB-KW"/>
</dbReference>
<evidence type="ECO:0000313" key="9">
    <source>
        <dbReference type="EMBL" id="QHT23252.1"/>
    </source>
</evidence>
<comment type="similarity">
    <text evidence="1">Belongs to the ribonucleoside diphosphate reductase large chain family.</text>
</comment>
<dbReference type="InterPro" id="IPR008926">
    <property type="entry name" value="RNR_R1-su_N"/>
</dbReference>
<dbReference type="PANTHER" id="PTHR11573">
    <property type="entry name" value="RIBONUCLEOSIDE-DIPHOSPHATE REDUCTASE LARGE CHAIN"/>
    <property type="match status" value="1"/>
</dbReference>
<dbReference type="AlphaFoldDB" id="A0A6C0E3F6"/>
<feature type="domain" description="ATP-cone" evidence="8">
    <location>
        <begin position="22"/>
        <end position="112"/>
    </location>
</feature>
<dbReference type="Pfam" id="PF00317">
    <property type="entry name" value="Ribonuc_red_lgN"/>
    <property type="match status" value="1"/>
</dbReference>
<dbReference type="CDD" id="cd01679">
    <property type="entry name" value="RNR_I"/>
    <property type="match status" value="1"/>
</dbReference>
<name>A0A6C0E3F6_9ZZZZ</name>
<dbReference type="GO" id="GO:0004748">
    <property type="term" value="F:ribonucleoside-diphosphate reductase activity, thioredoxin disulfide as acceptor"/>
    <property type="evidence" value="ECO:0007669"/>
    <property type="project" value="UniProtKB-EC"/>
</dbReference>
<proteinExistence type="inferred from homology"/>
<dbReference type="EC" id="1.17.4.1" evidence="2"/>
<keyword evidence="3" id="KW-0021">Allosteric enzyme</keyword>
<dbReference type="EMBL" id="MN739730">
    <property type="protein sequence ID" value="QHT23252.1"/>
    <property type="molecule type" value="Genomic_DNA"/>
</dbReference>
<dbReference type="SUPFAM" id="SSF51998">
    <property type="entry name" value="PFL-like glycyl radical enzymes"/>
    <property type="match status" value="2"/>
</dbReference>
<accession>A0A6C0E3F6</accession>